<feature type="domain" description="DUF58" evidence="2">
    <location>
        <begin position="207"/>
        <end position="373"/>
    </location>
</feature>
<dbReference type="EMBL" id="FQXT01000001">
    <property type="protein sequence ID" value="SHH39665.1"/>
    <property type="molecule type" value="Genomic_DNA"/>
</dbReference>
<keyword evidence="1" id="KW-1133">Transmembrane helix</keyword>
<evidence type="ECO:0000313" key="4">
    <source>
        <dbReference type="EMBL" id="SHH39665.1"/>
    </source>
</evidence>
<sequence>MRIINFIKNLYLGKRLFFILAVLIVLFLFSYWWHTLFSIALLGTFFLSVAFLFDVVLLFRNKEGINASRKLPEKFSNSDLNEVPLAIQSKFNFAIGISVIDEIPVQFQKRDFLKTGSIPSRGKTIINYQLRPVERGVYTFGRLNIYVNSTLNLARRRFTFGKDQEVKVYPSFIQMKKYAFLAIDNKLTQFGLKKIRRIGHTMEFEQIKEYVSGDDVRTINWKATAKRGELMINQFQDEKSQPVYSIIDASRVMKMPFNGLTLLDYAINSSLAFSNIALKKNDKTGLLTFSNTIHNHLAASSKKTHLNTILEVLYSISTNFLDSDFGRLYAEVKRKITHRSLLLLYTNFEHSSAMQRQLPYLKGLSQKHVLVVILFENTELEDLIATKAQNTPEIYHKTIAQKMHYEKKLMVKELEKNGIQTVLTKPEDLTVNTINKYLEIKARGIL</sequence>
<evidence type="ECO:0000313" key="3">
    <source>
        <dbReference type="EMBL" id="RXG28922.1"/>
    </source>
</evidence>
<feature type="transmembrane region" description="Helical" evidence="1">
    <location>
        <begin position="12"/>
        <end position="33"/>
    </location>
</feature>
<dbReference type="Proteomes" id="UP000184240">
    <property type="component" value="Unassembled WGS sequence"/>
</dbReference>
<gene>
    <name evidence="3" type="ORF">DSM01_2384</name>
    <name evidence="4" type="ORF">SAMN04487999_0092</name>
</gene>
<dbReference type="PANTHER" id="PTHR33608">
    <property type="entry name" value="BLL2464 PROTEIN"/>
    <property type="match status" value="1"/>
</dbReference>
<dbReference type="InterPro" id="IPR002881">
    <property type="entry name" value="DUF58"/>
</dbReference>
<feature type="transmembrane region" description="Helical" evidence="1">
    <location>
        <begin position="39"/>
        <end position="59"/>
    </location>
</feature>
<dbReference type="SUPFAM" id="SSF53300">
    <property type="entry name" value="vWA-like"/>
    <property type="match status" value="1"/>
</dbReference>
<dbReference type="EMBL" id="QOVN01000004">
    <property type="protein sequence ID" value="RXG28922.1"/>
    <property type="molecule type" value="Genomic_DNA"/>
</dbReference>
<accession>A0A1M5SMF7</accession>
<reference evidence="3 6" key="3">
    <citation type="submission" date="2018-07" db="EMBL/GenBank/DDBJ databases">
        <title>Leeuwenhoekiella genomics.</title>
        <authorList>
            <person name="Tahon G."/>
            <person name="Willems A."/>
        </authorList>
    </citation>
    <scope>NUCLEOTIDE SEQUENCE [LARGE SCALE GENOMIC DNA]</scope>
    <source>
        <strain evidence="3 6">LMG 24856</strain>
    </source>
</reference>
<protein>
    <submittedName>
        <fullName evidence="4">Uncharacterized conserved protein, DUF58 family, contains vWF domain</fullName>
    </submittedName>
</protein>
<evidence type="ECO:0000313" key="5">
    <source>
        <dbReference type="Proteomes" id="UP000184240"/>
    </source>
</evidence>
<evidence type="ECO:0000256" key="1">
    <source>
        <dbReference type="SAM" id="Phobius"/>
    </source>
</evidence>
<dbReference type="AlphaFoldDB" id="A0A1M5SMF7"/>
<name>A0A1M5SMF7_9FLAO</name>
<reference evidence="4" key="1">
    <citation type="submission" date="2016-11" db="EMBL/GenBank/DDBJ databases">
        <authorList>
            <person name="Jaros S."/>
            <person name="Januszkiewicz K."/>
            <person name="Wedrychowicz H."/>
        </authorList>
    </citation>
    <scope>NUCLEOTIDE SEQUENCE [LARGE SCALE GENOMIC DNA]</scope>
    <source>
        <strain evidence="4">DSM 19859</strain>
    </source>
</reference>
<dbReference type="Proteomes" id="UP000290037">
    <property type="component" value="Unassembled WGS sequence"/>
</dbReference>
<evidence type="ECO:0000259" key="2">
    <source>
        <dbReference type="Pfam" id="PF01882"/>
    </source>
</evidence>
<dbReference type="InterPro" id="IPR036465">
    <property type="entry name" value="vWFA_dom_sf"/>
</dbReference>
<organism evidence="4 5">
    <name type="scientific">Leeuwenhoekiella palythoae</name>
    <dbReference type="NCBI Taxonomy" id="573501"/>
    <lineage>
        <taxon>Bacteria</taxon>
        <taxon>Pseudomonadati</taxon>
        <taxon>Bacteroidota</taxon>
        <taxon>Flavobacteriia</taxon>
        <taxon>Flavobacteriales</taxon>
        <taxon>Flavobacteriaceae</taxon>
        <taxon>Leeuwenhoekiella</taxon>
    </lineage>
</organism>
<keyword evidence="1" id="KW-0472">Membrane</keyword>
<dbReference type="PANTHER" id="PTHR33608:SF3">
    <property type="entry name" value="SLR2013 PROTEIN"/>
    <property type="match status" value="1"/>
</dbReference>
<evidence type="ECO:0000313" key="6">
    <source>
        <dbReference type="Proteomes" id="UP000290037"/>
    </source>
</evidence>
<dbReference type="Pfam" id="PF01882">
    <property type="entry name" value="DUF58"/>
    <property type="match status" value="1"/>
</dbReference>
<keyword evidence="1" id="KW-0812">Transmembrane</keyword>
<keyword evidence="6" id="KW-1185">Reference proteome</keyword>
<reference evidence="5" key="2">
    <citation type="submission" date="2016-11" db="EMBL/GenBank/DDBJ databases">
        <authorList>
            <person name="Varghese N."/>
            <person name="Submissions S."/>
        </authorList>
    </citation>
    <scope>NUCLEOTIDE SEQUENCE [LARGE SCALE GENOMIC DNA]</scope>
    <source>
        <strain evidence="5">DSM 19859</strain>
    </source>
</reference>
<dbReference type="OrthoDB" id="845740at2"/>
<dbReference type="STRING" id="573501.SAMN04487999_0092"/>
<proteinExistence type="predicted"/>